<comment type="similarity">
    <text evidence="2">Belongs to the REXO1/REXO3 family.</text>
</comment>
<keyword evidence="7" id="KW-0479">Metal-binding</keyword>
<dbReference type="GO" id="GO:0004527">
    <property type="term" value="F:exonuclease activity"/>
    <property type="evidence" value="ECO:0007669"/>
    <property type="project" value="UniProtKB-KW"/>
</dbReference>
<dbReference type="Proteomes" id="UP001152562">
    <property type="component" value="Unassembled WGS sequence"/>
</dbReference>
<feature type="compositionally biased region" description="Basic and acidic residues" evidence="8">
    <location>
        <begin position="399"/>
        <end position="415"/>
    </location>
</feature>
<dbReference type="FunFam" id="3.30.420.10:FF:000019">
    <property type="entry name" value="RNA exonuclease NEF-sp"/>
    <property type="match status" value="1"/>
</dbReference>
<feature type="region of interest" description="Disordered" evidence="8">
    <location>
        <begin position="306"/>
        <end position="453"/>
    </location>
</feature>
<feature type="zinc finger region" description="C3H1-type" evidence="7">
    <location>
        <begin position="7"/>
        <end position="33"/>
    </location>
</feature>
<dbReference type="InterPro" id="IPR047021">
    <property type="entry name" value="REXO1/3/4-like"/>
</dbReference>
<dbReference type="InterPro" id="IPR000571">
    <property type="entry name" value="Znf_CCCH"/>
</dbReference>
<feature type="compositionally biased region" description="Basic and acidic residues" evidence="8">
    <location>
        <begin position="431"/>
        <end position="442"/>
    </location>
</feature>
<name>A0A9P0TPH6_PIEBR</name>
<keyword evidence="7" id="KW-0863">Zinc-finger</keyword>
<dbReference type="PANTHER" id="PTHR12801">
    <property type="entry name" value="RNA EXONUCLEASE REXO1 / RECO3 FAMILY MEMBER-RELATED"/>
    <property type="match status" value="1"/>
</dbReference>
<dbReference type="SUPFAM" id="SSF53098">
    <property type="entry name" value="Ribonuclease H-like"/>
    <property type="match status" value="1"/>
</dbReference>
<feature type="domain" description="C3H1-type" evidence="9">
    <location>
        <begin position="7"/>
        <end position="33"/>
    </location>
</feature>
<evidence type="ECO:0000256" key="5">
    <source>
        <dbReference type="ARBA" id="ARBA00022839"/>
    </source>
</evidence>
<feature type="compositionally biased region" description="Basic and acidic residues" evidence="8">
    <location>
        <begin position="310"/>
        <end position="320"/>
    </location>
</feature>
<protein>
    <recommendedName>
        <fullName evidence="9">C3H1-type domain-containing protein</fullName>
    </recommendedName>
</protein>
<keyword evidence="7" id="KW-0862">Zinc</keyword>
<keyword evidence="4" id="KW-0378">Hydrolase</keyword>
<evidence type="ECO:0000256" key="3">
    <source>
        <dbReference type="ARBA" id="ARBA00022722"/>
    </source>
</evidence>
<evidence type="ECO:0000313" key="11">
    <source>
        <dbReference type="Proteomes" id="UP001152562"/>
    </source>
</evidence>
<dbReference type="InterPro" id="IPR013520">
    <property type="entry name" value="Ribonucl_H"/>
</dbReference>
<evidence type="ECO:0000256" key="8">
    <source>
        <dbReference type="SAM" id="MobiDB-lite"/>
    </source>
</evidence>
<evidence type="ECO:0000256" key="7">
    <source>
        <dbReference type="PROSITE-ProRule" id="PRU00723"/>
    </source>
</evidence>
<evidence type="ECO:0000259" key="9">
    <source>
        <dbReference type="PROSITE" id="PS50103"/>
    </source>
</evidence>
<evidence type="ECO:0000256" key="2">
    <source>
        <dbReference type="ARBA" id="ARBA00006357"/>
    </source>
</evidence>
<keyword evidence="11" id="KW-1185">Reference proteome</keyword>
<reference evidence="10" key="1">
    <citation type="submission" date="2022-05" db="EMBL/GenBank/DDBJ databases">
        <authorList>
            <person name="Okamura Y."/>
        </authorList>
    </citation>
    <scope>NUCLEOTIDE SEQUENCE</scope>
</reference>
<evidence type="ECO:0000313" key="10">
    <source>
        <dbReference type="EMBL" id="CAH4034716.1"/>
    </source>
</evidence>
<dbReference type="InterPro" id="IPR034922">
    <property type="entry name" value="REX1-like_exo"/>
</dbReference>
<dbReference type="GO" id="GO:0005634">
    <property type="term" value="C:nucleus"/>
    <property type="evidence" value="ECO:0007669"/>
    <property type="project" value="UniProtKB-SubCell"/>
</dbReference>
<evidence type="ECO:0000256" key="1">
    <source>
        <dbReference type="ARBA" id="ARBA00004123"/>
    </source>
</evidence>
<dbReference type="CDD" id="cd06145">
    <property type="entry name" value="REX1_like"/>
    <property type="match status" value="1"/>
</dbReference>
<dbReference type="InterPro" id="IPR036397">
    <property type="entry name" value="RNaseH_sf"/>
</dbReference>
<feature type="compositionally biased region" description="Basic residues" evidence="8">
    <location>
        <begin position="416"/>
        <end position="430"/>
    </location>
</feature>
<feature type="region of interest" description="Disordered" evidence="8">
    <location>
        <begin position="241"/>
        <end position="267"/>
    </location>
</feature>
<feature type="compositionally biased region" description="Low complexity" evidence="8">
    <location>
        <begin position="363"/>
        <end position="372"/>
    </location>
</feature>
<dbReference type="PROSITE" id="PS50103">
    <property type="entry name" value="ZF_C3H1"/>
    <property type="match status" value="1"/>
</dbReference>
<gene>
    <name evidence="10" type="ORF">PIBRA_LOCUS10874</name>
</gene>
<dbReference type="GO" id="GO:0008270">
    <property type="term" value="F:zinc ion binding"/>
    <property type="evidence" value="ECO:0007669"/>
    <property type="project" value="UniProtKB-KW"/>
</dbReference>
<dbReference type="PANTHER" id="PTHR12801:SF115">
    <property type="entry name" value="FI18136P1-RELATED"/>
    <property type="match status" value="1"/>
</dbReference>
<dbReference type="GO" id="GO:0003676">
    <property type="term" value="F:nucleic acid binding"/>
    <property type="evidence" value="ECO:0007669"/>
    <property type="project" value="InterPro"/>
</dbReference>
<dbReference type="Pfam" id="PF15870">
    <property type="entry name" value="EloA-BP1"/>
    <property type="match status" value="1"/>
</dbReference>
<evidence type="ECO:0000256" key="6">
    <source>
        <dbReference type="ARBA" id="ARBA00023242"/>
    </source>
</evidence>
<feature type="compositionally biased region" description="Basic and acidic residues" evidence="8">
    <location>
        <begin position="353"/>
        <end position="362"/>
    </location>
</feature>
<dbReference type="InterPro" id="IPR031736">
    <property type="entry name" value="REXO1-like_dom"/>
</dbReference>
<proteinExistence type="inferred from homology"/>
<keyword evidence="6" id="KW-0539">Nucleus</keyword>
<comment type="subcellular location">
    <subcellularLocation>
        <location evidence="1">Nucleus</location>
    </subcellularLocation>
</comment>
<dbReference type="Gene3D" id="3.30.420.10">
    <property type="entry name" value="Ribonuclease H-like superfamily/Ribonuclease H"/>
    <property type="match status" value="1"/>
</dbReference>
<evidence type="ECO:0000256" key="4">
    <source>
        <dbReference type="ARBA" id="ARBA00022801"/>
    </source>
</evidence>
<dbReference type="InterPro" id="IPR012337">
    <property type="entry name" value="RNaseH-like_sf"/>
</dbReference>
<feature type="compositionally biased region" description="Basic and acidic residues" evidence="8">
    <location>
        <begin position="376"/>
        <end position="387"/>
    </location>
</feature>
<dbReference type="AlphaFoldDB" id="A0A9P0TPH6"/>
<feature type="compositionally biased region" description="Low complexity" evidence="8">
    <location>
        <begin position="389"/>
        <end position="398"/>
    </location>
</feature>
<dbReference type="EMBL" id="CALOZG010000042">
    <property type="protein sequence ID" value="CAH4034716.1"/>
    <property type="molecule type" value="Genomic_DNA"/>
</dbReference>
<comment type="caution">
    <text evidence="10">The sequence shown here is derived from an EMBL/GenBank/DDBJ whole genome shotgun (WGS) entry which is preliminary data.</text>
</comment>
<organism evidence="10 11">
    <name type="scientific">Pieris brassicae</name>
    <name type="common">White butterfly</name>
    <name type="synonym">Large white butterfly</name>
    <dbReference type="NCBI Taxonomy" id="7116"/>
    <lineage>
        <taxon>Eukaryota</taxon>
        <taxon>Metazoa</taxon>
        <taxon>Ecdysozoa</taxon>
        <taxon>Arthropoda</taxon>
        <taxon>Hexapoda</taxon>
        <taxon>Insecta</taxon>
        <taxon>Pterygota</taxon>
        <taxon>Neoptera</taxon>
        <taxon>Endopterygota</taxon>
        <taxon>Lepidoptera</taxon>
        <taxon>Glossata</taxon>
        <taxon>Ditrysia</taxon>
        <taxon>Papilionoidea</taxon>
        <taxon>Pieridae</taxon>
        <taxon>Pierinae</taxon>
        <taxon>Pieris</taxon>
    </lineage>
</organism>
<dbReference type="SMART" id="SM00479">
    <property type="entry name" value="EXOIII"/>
    <property type="match status" value="1"/>
</dbReference>
<accession>A0A9P0TPH6</accession>
<keyword evidence="3" id="KW-0540">Nuclease</keyword>
<sequence>MLPSTGYFKGINCPFFDTGLCERPYCHFRHVKREQNGDGIESGEILQKLVSAAVQKVLRQNEATGLPSTSQDNVAYVNGSNSTQTGPVQVKATYSPTPIAELNKIHTESEVEDVVDKKRRHVPVPYTPRKPASLQIKRPVDTNGSKLYVAPIVQYTPGAESTQVDPYTPKGSIESSEKYLPGADAKIQEYLPNDSQETQVSNKHNYTPSDKYTTKNKIIEYKPAIVTKKCDVHAVKYQPTPKSLVPCFSSDEEEPEPKKRKISSDLNGFDDLGPEFDILDQILDEENKTDVLKTKDKKDSCTENVTIINKNDKSNSKKGDNSMSNTKGAKQNNKLKKSTKDSNHRSSHKSSHNNKEKEEKSYTKSQSSSSRLSKSKPSENKVSEKHTKSLSSRQSKSSSSRDKVKESKTHKESKSSRKSHNKHYKSHKKSKEKERTVGKRDGSASFSPDNKSFDAIETLENEVLSDSDEETIAEECKRIFEEYVPQLKTKAVDESLCKQEVSDEGESYIPTKKRISRTIDKNIKIVSKPSIKPDFKTNAAQTMAERLSKIRMFHASKAEKEEEKDVNLTKASKPEIKAISSPTISKVRIAHVPYASTLVTAKKSIAPPINKPIVKASTSFTSIQTVRKGEQRVAHVPNEKFIDRPGVLEPLGSKIPANIRSTYLNLMIDQCLNIYLSAVDAYARAQHEELTTSKKCSTVPIYKNSAVLAISRLKKELQESNGVKKSGNDCVALQKVPSSKNNTNSLGSWSIESRSKKIYDNIEQYTGAKFYSNIKKWILTEEQLQLNGFPRTHSSGDKGRAIIYGQNKQKPPKGSIRTCCRCKKEYTINKKGFPIIKEECIYHPNNKYRVRGEVKYQCCSQDGSSDGCCVAESHVYEYVDFDNLKGFVKTFPPQREMENYGIYSLDCEMCYTTYGLDLTRVTVINTECKVIYETLVKPLHPIIDYNTRYSGITEQHMSQVNTTLLEVQATLLSMFNSKTILIGHSLESDFKALKLIHDTVIDTSVLYPHKMGPPFKRALRNLSSEYLKKIIQNSVDGHDSAEDATVCMELLHYKLKEDLKTR</sequence>
<keyword evidence="5" id="KW-0269">Exonuclease</keyword>